<evidence type="ECO:0000313" key="2">
    <source>
        <dbReference type="Proteomes" id="UP000324222"/>
    </source>
</evidence>
<dbReference type="AlphaFoldDB" id="A0A5B7DPF2"/>
<keyword evidence="2" id="KW-1185">Reference proteome</keyword>
<organism evidence="1 2">
    <name type="scientific">Portunus trituberculatus</name>
    <name type="common">Swimming crab</name>
    <name type="synonym">Neptunus trituberculatus</name>
    <dbReference type="NCBI Taxonomy" id="210409"/>
    <lineage>
        <taxon>Eukaryota</taxon>
        <taxon>Metazoa</taxon>
        <taxon>Ecdysozoa</taxon>
        <taxon>Arthropoda</taxon>
        <taxon>Crustacea</taxon>
        <taxon>Multicrustacea</taxon>
        <taxon>Malacostraca</taxon>
        <taxon>Eumalacostraca</taxon>
        <taxon>Eucarida</taxon>
        <taxon>Decapoda</taxon>
        <taxon>Pleocyemata</taxon>
        <taxon>Brachyura</taxon>
        <taxon>Eubrachyura</taxon>
        <taxon>Portunoidea</taxon>
        <taxon>Portunidae</taxon>
        <taxon>Portuninae</taxon>
        <taxon>Portunus</taxon>
    </lineage>
</organism>
<gene>
    <name evidence="1" type="ORF">E2C01_015991</name>
</gene>
<name>A0A5B7DPF2_PORTR</name>
<evidence type="ECO:0000313" key="1">
    <source>
        <dbReference type="EMBL" id="MPC22959.1"/>
    </source>
</evidence>
<protein>
    <submittedName>
        <fullName evidence="1">Uncharacterized protein</fullName>
    </submittedName>
</protein>
<reference evidence="1 2" key="1">
    <citation type="submission" date="2019-05" db="EMBL/GenBank/DDBJ databases">
        <title>Another draft genome of Portunus trituberculatus and its Hox gene families provides insights of decapod evolution.</title>
        <authorList>
            <person name="Jeong J.-H."/>
            <person name="Song I."/>
            <person name="Kim S."/>
            <person name="Choi T."/>
            <person name="Kim D."/>
            <person name="Ryu S."/>
            <person name="Kim W."/>
        </authorList>
    </citation>
    <scope>NUCLEOTIDE SEQUENCE [LARGE SCALE GENOMIC DNA]</scope>
    <source>
        <tissue evidence="1">Muscle</tissue>
    </source>
</reference>
<proteinExistence type="predicted"/>
<comment type="caution">
    <text evidence="1">The sequence shown here is derived from an EMBL/GenBank/DDBJ whole genome shotgun (WGS) entry which is preliminary data.</text>
</comment>
<dbReference type="EMBL" id="VSRR010001149">
    <property type="protein sequence ID" value="MPC22959.1"/>
    <property type="molecule type" value="Genomic_DNA"/>
</dbReference>
<dbReference type="Proteomes" id="UP000324222">
    <property type="component" value="Unassembled WGS sequence"/>
</dbReference>
<accession>A0A5B7DPF2</accession>
<sequence>MVRWTVSHNTAPPIHLLSSLRPGKECGRPSLCPPIYTLASPRSCCRFLGCFAIRLNTLMRLNLDKGITRCMTSCDDVNALYQASHFMVEKTGSRVGSRAVTAGQTSALPVDFVVPRPAWQPRLF</sequence>